<feature type="compositionally biased region" description="Low complexity" evidence="1">
    <location>
        <begin position="8"/>
        <end position="20"/>
    </location>
</feature>
<accession>A0A9P7YIC9</accession>
<feature type="region of interest" description="Disordered" evidence="1">
    <location>
        <begin position="1"/>
        <end position="116"/>
    </location>
</feature>
<dbReference type="PANTHER" id="PTHR34776:SF1">
    <property type="entry name" value="F17F16.3 PROTEIN"/>
    <property type="match status" value="1"/>
</dbReference>
<dbReference type="OrthoDB" id="1028014at2759"/>
<dbReference type="Proteomes" id="UP000824998">
    <property type="component" value="Unassembled WGS sequence"/>
</dbReference>
<feature type="compositionally biased region" description="Basic and acidic residues" evidence="1">
    <location>
        <begin position="51"/>
        <end position="69"/>
    </location>
</feature>
<gene>
    <name evidence="2" type="ORF">BJ875DRAFT_510086</name>
</gene>
<feature type="region of interest" description="Disordered" evidence="1">
    <location>
        <begin position="143"/>
        <end position="162"/>
    </location>
</feature>
<sequence>MASKRTAKTSSHPSSSPLKSASKKRAAPASKKDESTNQPKRKRGRPSNASRKAEQEAKDQEAKEQKTLEEMLGAGKGIQKQDGDVKMADDDDVRGATKGEVNGEKQDDNISEKFNGKIHGKSIFGDAKGEQKDAFDEVKVDQNDAHKSVDKNKEAKTEEIKTNDKSVVQDDARGTAVPSTILEKGVIYFFFFRGRAGLEDLARSFMVLCPIPLGAKPSDRPLQNDRSARLIALPRKMLPKSQQDRFVATVEKNGQTIEQLREFLSSEETSNSSAVIPSAEGVYVITSTGPESHLAYHITVPETIGEVQQELGIKEKGSFALSVKNPEAPDLTNVSLDNPAQYPEELQKKFHGLRWMPLVPEQLEYNNTQILVIDEGMGVLGKAAQEMVKNKKDDEKEKLVEGLKKLDDEDHERVEGLKEDDLVFADLGMSSKEYSHLQTKW</sequence>
<organism evidence="2 3">
    <name type="scientific">Amylocarpus encephaloides</name>
    <dbReference type="NCBI Taxonomy" id="45428"/>
    <lineage>
        <taxon>Eukaryota</taxon>
        <taxon>Fungi</taxon>
        <taxon>Dikarya</taxon>
        <taxon>Ascomycota</taxon>
        <taxon>Pezizomycotina</taxon>
        <taxon>Leotiomycetes</taxon>
        <taxon>Helotiales</taxon>
        <taxon>Helotiales incertae sedis</taxon>
        <taxon>Amylocarpus</taxon>
    </lineage>
</organism>
<evidence type="ECO:0000313" key="3">
    <source>
        <dbReference type="Proteomes" id="UP000824998"/>
    </source>
</evidence>
<proteinExistence type="predicted"/>
<name>A0A9P7YIC9_9HELO</name>
<keyword evidence="3" id="KW-1185">Reference proteome</keyword>
<reference evidence="2" key="1">
    <citation type="journal article" date="2021" name="IMA Fungus">
        <title>Genomic characterization of three marine fungi, including Emericellopsis atlantica sp. nov. with signatures of a generalist lifestyle and marine biomass degradation.</title>
        <authorList>
            <person name="Hagestad O.C."/>
            <person name="Hou L."/>
            <person name="Andersen J.H."/>
            <person name="Hansen E.H."/>
            <person name="Altermark B."/>
            <person name="Li C."/>
            <person name="Kuhnert E."/>
            <person name="Cox R.J."/>
            <person name="Crous P.W."/>
            <person name="Spatafora J.W."/>
            <person name="Lail K."/>
            <person name="Amirebrahimi M."/>
            <person name="Lipzen A."/>
            <person name="Pangilinan J."/>
            <person name="Andreopoulos W."/>
            <person name="Hayes R.D."/>
            <person name="Ng V."/>
            <person name="Grigoriev I.V."/>
            <person name="Jackson S.A."/>
            <person name="Sutton T.D.S."/>
            <person name="Dobson A.D.W."/>
            <person name="Rama T."/>
        </authorList>
    </citation>
    <scope>NUCLEOTIDE SEQUENCE</scope>
    <source>
        <strain evidence="2">TRa018bII</strain>
    </source>
</reference>
<comment type="caution">
    <text evidence="2">The sequence shown here is derived from an EMBL/GenBank/DDBJ whole genome shotgun (WGS) entry which is preliminary data.</text>
</comment>
<protein>
    <submittedName>
        <fullName evidence="2">Uncharacterized protein</fullName>
    </submittedName>
</protein>
<evidence type="ECO:0000313" key="2">
    <source>
        <dbReference type="EMBL" id="KAG9234219.1"/>
    </source>
</evidence>
<evidence type="ECO:0000256" key="1">
    <source>
        <dbReference type="SAM" id="MobiDB-lite"/>
    </source>
</evidence>
<feature type="compositionally biased region" description="Basic and acidic residues" evidence="1">
    <location>
        <begin position="79"/>
        <end position="115"/>
    </location>
</feature>
<dbReference type="PANTHER" id="PTHR34776">
    <property type="entry name" value="F17F16.3 PROTEIN"/>
    <property type="match status" value="1"/>
</dbReference>
<dbReference type="EMBL" id="MU251470">
    <property type="protein sequence ID" value="KAG9234219.1"/>
    <property type="molecule type" value="Genomic_DNA"/>
</dbReference>
<dbReference type="AlphaFoldDB" id="A0A9P7YIC9"/>